<dbReference type="AlphaFoldDB" id="A0AAV4UWT7"/>
<gene>
    <name evidence="1" type="ORF">CDAR_50431</name>
</gene>
<accession>A0AAV4UWT7</accession>
<dbReference type="Proteomes" id="UP001054837">
    <property type="component" value="Unassembled WGS sequence"/>
</dbReference>
<name>A0AAV4UWT7_9ARAC</name>
<proteinExistence type="predicted"/>
<protein>
    <submittedName>
        <fullName evidence="1">Uncharacterized protein</fullName>
    </submittedName>
</protein>
<sequence>MWKDDGVEKKRKENYDGEVQAIFALSVANVNANWRRVKRIALWELRANRRLPFATSLAILKVSSTKTPSQIQNSKFCIKLLSANLPKILWIVGRETVPLGDRRSRQVGTELRTTDHDSGHTLVAGGKKRSGILKRSAHLLGYFSRVWIPPRAFARLLFPL</sequence>
<dbReference type="EMBL" id="BPLQ01012086">
    <property type="protein sequence ID" value="GIY62410.1"/>
    <property type="molecule type" value="Genomic_DNA"/>
</dbReference>
<reference evidence="1 2" key="1">
    <citation type="submission" date="2021-06" db="EMBL/GenBank/DDBJ databases">
        <title>Caerostris darwini draft genome.</title>
        <authorList>
            <person name="Kono N."/>
            <person name="Arakawa K."/>
        </authorList>
    </citation>
    <scope>NUCLEOTIDE SEQUENCE [LARGE SCALE GENOMIC DNA]</scope>
</reference>
<evidence type="ECO:0000313" key="2">
    <source>
        <dbReference type="Proteomes" id="UP001054837"/>
    </source>
</evidence>
<keyword evidence="2" id="KW-1185">Reference proteome</keyword>
<organism evidence="1 2">
    <name type="scientific">Caerostris darwini</name>
    <dbReference type="NCBI Taxonomy" id="1538125"/>
    <lineage>
        <taxon>Eukaryota</taxon>
        <taxon>Metazoa</taxon>
        <taxon>Ecdysozoa</taxon>
        <taxon>Arthropoda</taxon>
        <taxon>Chelicerata</taxon>
        <taxon>Arachnida</taxon>
        <taxon>Araneae</taxon>
        <taxon>Araneomorphae</taxon>
        <taxon>Entelegynae</taxon>
        <taxon>Araneoidea</taxon>
        <taxon>Araneidae</taxon>
        <taxon>Caerostris</taxon>
    </lineage>
</organism>
<comment type="caution">
    <text evidence="1">The sequence shown here is derived from an EMBL/GenBank/DDBJ whole genome shotgun (WGS) entry which is preliminary data.</text>
</comment>
<evidence type="ECO:0000313" key="1">
    <source>
        <dbReference type="EMBL" id="GIY62410.1"/>
    </source>
</evidence>